<dbReference type="Gene3D" id="3.40.50.150">
    <property type="entry name" value="Vaccinia Virus protein VP39"/>
    <property type="match status" value="1"/>
</dbReference>
<reference evidence="1 2" key="1">
    <citation type="submission" date="2016-10" db="EMBL/GenBank/DDBJ databases">
        <authorList>
            <person name="de Groot N.N."/>
        </authorList>
    </citation>
    <scope>NUCLEOTIDE SEQUENCE [LARGE SCALE GENOMIC DNA]</scope>
    <source>
        <strain evidence="1 2">CGMCC 1.7059</strain>
    </source>
</reference>
<dbReference type="PANTHER" id="PTHR20974">
    <property type="entry name" value="UPF0585 PROTEIN CG18661"/>
    <property type="match status" value="1"/>
</dbReference>
<dbReference type="EMBL" id="FNNE01000001">
    <property type="protein sequence ID" value="SDW03054.1"/>
    <property type="molecule type" value="Genomic_DNA"/>
</dbReference>
<evidence type="ECO:0000313" key="2">
    <source>
        <dbReference type="Proteomes" id="UP000199675"/>
    </source>
</evidence>
<dbReference type="SUPFAM" id="SSF53335">
    <property type="entry name" value="S-adenosyl-L-methionine-dependent methyltransferases"/>
    <property type="match status" value="1"/>
</dbReference>
<name>A0A1H2Q8N4_9GAMM</name>
<evidence type="ECO:0000313" key="1">
    <source>
        <dbReference type="EMBL" id="SDW03054.1"/>
    </source>
</evidence>
<dbReference type="Proteomes" id="UP000199675">
    <property type="component" value="Unassembled WGS sequence"/>
</dbReference>
<organism evidence="1 2">
    <name type="scientific">Marinobacter mobilis</name>
    <dbReference type="NCBI Taxonomy" id="488533"/>
    <lineage>
        <taxon>Bacteria</taxon>
        <taxon>Pseudomonadati</taxon>
        <taxon>Pseudomonadota</taxon>
        <taxon>Gammaproteobacteria</taxon>
        <taxon>Pseudomonadales</taxon>
        <taxon>Marinobacteraceae</taxon>
        <taxon>Marinobacter</taxon>
    </lineage>
</organism>
<gene>
    <name evidence="1" type="ORF">SAMN04487960_101146</name>
</gene>
<dbReference type="STRING" id="488533.SAMN04487960_101146"/>
<dbReference type="PANTHER" id="PTHR20974:SF0">
    <property type="entry name" value="UPF0585 PROTEIN CG18661"/>
    <property type="match status" value="1"/>
</dbReference>
<dbReference type="RefSeq" id="WP_091811033.1">
    <property type="nucleotide sequence ID" value="NZ_FNNE01000001.1"/>
</dbReference>
<proteinExistence type="predicted"/>
<protein>
    <recommendedName>
        <fullName evidence="3">Methylase</fullName>
    </recommendedName>
</protein>
<dbReference type="AlphaFoldDB" id="A0A1H2Q8N4"/>
<sequence length="199" mass="21982">MMAAKPFSQACENNKQPILEQLQRFLPDSGLILEIGTGTGQHAVHFAAALPLLQWQPSDRPEAVDNCRPWLAEAARCNILPPLTLDVSVTPWPLQQADAVFSANTSHIMAWPDVEGMFAGVAGLLPEGGRFCLYGPFNYQGRYTSDSNRNFDHYLKSQTPTMGLRDMDDLEALAARVGLGLIADVAMPANNRFLVWQRQ</sequence>
<dbReference type="OrthoDB" id="5563826at2"/>
<dbReference type="InterPro" id="IPR010342">
    <property type="entry name" value="DUF938"/>
</dbReference>
<evidence type="ECO:0008006" key="3">
    <source>
        <dbReference type="Google" id="ProtNLM"/>
    </source>
</evidence>
<dbReference type="Pfam" id="PF06080">
    <property type="entry name" value="DUF938"/>
    <property type="match status" value="1"/>
</dbReference>
<dbReference type="InterPro" id="IPR029063">
    <property type="entry name" value="SAM-dependent_MTases_sf"/>
</dbReference>
<accession>A0A1H2Q8N4</accession>
<keyword evidence="2" id="KW-1185">Reference proteome</keyword>